<dbReference type="EMBL" id="STGT01000006">
    <property type="protein sequence ID" value="THV10977.1"/>
    <property type="molecule type" value="Genomic_DNA"/>
</dbReference>
<gene>
    <name evidence="1" type="ORF">E9677_21715</name>
</gene>
<sequence length="78" mass="9278">MHENQSIVELPLSKRMDELLQHFGSWRLLVALIGASWRRRQVRNLAAHLSPQLRRDIGLPEEDELLFPRRLSLWDIRP</sequence>
<reference evidence="1 2" key="1">
    <citation type="submission" date="2019-04" db="EMBL/GenBank/DDBJ databases">
        <title>Genome sequence of strain 7209-2.</title>
        <authorList>
            <person name="Gao J."/>
            <person name="Sun J."/>
        </authorList>
    </citation>
    <scope>NUCLEOTIDE SEQUENCE [LARGE SCALE GENOMIC DNA]</scope>
    <source>
        <strain evidence="1 2">7209-2</strain>
    </source>
</reference>
<accession>A0ABY2QRS5</accession>
<protein>
    <submittedName>
        <fullName evidence="1">DUF1127 domain-containing protein</fullName>
    </submittedName>
</protein>
<keyword evidence="2" id="KW-1185">Reference proteome</keyword>
<comment type="caution">
    <text evidence="1">The sequence shown here is derived from an EMBL/GenBank/DDBJ whole genome shotgun (WGS) entry which is preliminary data.</text>
</comment>
<proteinExistence type="predicted"/>
<evidence type="ECO:0000313" key="1">
    <source>
        <dbReference type="EMBL" id="THV10977.1"/>
    </source>
</evidence>
<dbReference type="Proteomes" id="UP000309667">
    <property type="component" value="Unassembled WGS sequence"/>
</dbReference>
<organism evidence="1 2">
    <name type="scientific">Rhizobium rhizophilum</name>
    <dbReference type="NCBI Taxonomy" id="1850373"/>
    <lineage>
        <taxon>Bacteria</taxon>
        <taxon>Pseudomonadati</taxon>
        <taxon>Pseudomonadota</taxon>
        <taxon>Alphaproteobacteria</taxon>
        <taxon>Hyphomicrobiales</taxon>
        <taxon>Rhizobiaceae</taxon>
        <taxon>Rhizobium/Agrobacterium group</taxon>
        <taxon>Rhizobium</taxon>
    </lineage>
</organism>
<name>A0ABY2QRS5_9HYPH</name>
<evidence type="ECO:0000313" key="2">
    <source>
        <dbReference type="Proteomes" id="UP000309667"/>
    </source>
</evidence>
<dbReference type="RefSeq" id="WP_136560151.1">
    <property type="nucleotide sequence ID" value="NZ_STGT01000006.1"/>
</dbReference>